<dbReference type="InterPro" id="IPR018729">
    <property type="entry name" value="DUF2269_transmembrane"/>
</dbReference>
<protein>
    <submittedName>
        <fullName evidence="2">DUF2269 family protein</fullName>
    </submittedName>
</protein>
<feature type="transmembrane region" description="Helical" evidence="1">
    <location>
        <begin position="127"/>
        <end position="146"/>
    </location>
</feature>
<feature type="transmembrane region" description="Helical" evidence="1">
    <location>
        <begin position="47"/>
        <end position="69"/>
    </location>
</feature>
<keyword evidence="1" id="KW-1133">Transmembrane helix</keyword>
<gene>
    <name evidence="2" type="ORF">R4Z09_13975</name>
</gene>
<evidence type="ECO:0000313" key="2">
    <source>
        <dbReference type="EMBL" id="WVX83996.1"/>
    </source>
</evidence>
<accession>A0ABZ2CJL9</accession>
<dbReference type="Proteomes" id="UP001357223">
    <property type="component" value="Chromosome"/>
</dbReference>
<evidence type="ECO:0000256" key="1">
    <source>
        <dbReference type="SAM" id="Phobius"/>
    </source>
</evidence>
<keyword evidence="3" id="KW-1185">Reference proteome</keyword>
<dbReference type="RefSeq" id="WP_338452868.1">
    <property type="nucleotide sequence ID" value="NZ_CP137640.1"/>
</dbReference>
<dbReference type="Pfam" id="PF10027">
    <property type="entry name" value="DUF2269"/>
    <property type="match status" value="1"/>
</dbReference>
<evidence type="ECO:0000313" key="3">
    <source>
        <dbReference type="Proteomes" id="UP001357223"/>
    </source>
</evidence>
<organism evidence="2 3">
    <name type="scientific">Niallia oryzisoli</name>
    <dbReference type="NCBI Taxonomy" id="1737571"/>
    <lineage>
        <taxon>Bacteria</taxon>
        <taxon>Bacillati</taxon>
        <taxon>Bacillota</taxon>
        <taxon>Bacilli</taxon>
        <taxon>Bacillales</taxon>
        <taxon>Bacillaceae</taxon>
        <taxon>Niallia</taxon>
    </lineage>
</organism>
<name>A0ABZ2CJL9_9BACI</name>
<feature type="transmembrane region" description="Helical" evidence="1">
    <location>
        <begin position="76"/>
        <end position="96"/>
    </location>
</feature>
<sequence>MFYSILLLIHVLAAIIGMGATFAFPVISNSARNLPQLKHTLGLLKRLELFPMIGGALLIITGIIMGFLTPAYFKEIWFVGSIVLYIVVEFLIYVVIGSKMKKVVPLVMSSEGDEIPNEYMAVAKSTAPIHMVVTLLAVIIIILMSAKPF</sequence>
<keyword evidence="1" id="KW-0812">Transmembrane</keyword>
<proteinExistence type="predicted"/>
<dbReference type="EMBL" id="CP137640">
    <property type="protein sequence ID" value="WVX83996.1"/>
    <property type="molecule type" value="Genomic_DNA"/>
</dbReference>
<reference evidence="2 3" key="1">
    <citation type="submission" date="2023-10" db="EMBL/GenBank/DDBJ databases">
        <title>Niallia locisalis sp.nov. isolated from a salt pond sample.</title>
        <authorList>
            <person name="Li X.-J."/>
            <person name="Dong L."/>
        </authorList>
    </citation>
    <scope>NUCLEOTIDE SEQUENCE [LARGE SCALE GENOMIC DNA]</scope>
    <source>
        <strain evidence="2 3">DSM 29761</strain>
    </source>
</reference>
<keyword evidence="1" id="KW-0472">Membrane</keyword>